<evidence type="ECO:0000313" key="2">
    <source>
        <dbReference type="Proteomes" id="UP000315295"/>
    </source>
</evidence>
<organism evidence="1 2">
    <name type="scientific">Malus baccata</name>
    <name type="common">Siberian crab apple</name>
    <name type="synonym">Pyrus baccata</name>
    <dbReference type="NCBI Taxonomy" id="106549"/>
    <lineage>
        <taxon>Eukaryota</taxon>
        <taxon>Viridiplantae</taxon>
        <taxon>Streptophyta</taxon>
        <taxon>Embryophyta</taxon>
        <taxon>Tracheophyta</taxon>
        <taxon>Spermatophyta</taxon>
        <taxon>Magnoliopsida</taxon>
        <taxon>eudicotyledons</taxon>
        <taxon>Gunneridae</taxon>
        <taxon>Pentapetalae</taxon>
        <taxon>rosids</taxon>
        <taxon>fabids</taxon>
        <taxon>Rosales</taxon>
        <taxon>Rosaceae</taxon>
        <taxon>Amygdaloideae</taxon>
        <taxon>Maleae</taxon>
        <taxon>Malus</taxon>
    </lineage>
</organism>
<sequence length="73" mass="7854">MLARWQGGSAKHEIVVVSCGTSKFEEATGNGFRADEPGKRDDDASRAGLQVVRYQFLTSSILTLTLMQGSYGG</sequence>
<keyword evidence="2" id="KW-1185">Reference proteome</keyword>
<protein>
    <submittedName>
        <fullName evidence="1">Uncharacterized protein</fullName>
    </submittedName>
</protein>
<accession>A0A540LRW4</accession>
<gene>
    <name evidence="1" type="ORF">C1H46_025193</name>
</gene>
<dbReference type="AlphaFoldDB" id="A0A540LRW4"/>
<reference evidence="1 2" key="1">
    <citation type="journal article" date="2019" name="G3 (Bethesda)">
        <title>Sequencing of a Wild Apple (Malus baccata) Genome Unravels the Differences Between Cultivated and Wild Apple Species Regarding Disease Resistance and Cold Tolerance.</title>
        <authorList>
            <person name="Chen X."/>
        </authorList>
    </citation>
    <scope>NUCLEOTIDE SEQUENCE [LARGE SCALE GENOMIC DNA]</scope>
    <source>
        <strain evidence="2">cv. Shandingzi</strain>
        <tissue evidence="1">Leaves</tissue>
    </source>
</reference>
<name>A0A540LRW4_MALBA</name>
<comment type="caution">
    <text evidence="1">The sequence shown here is derived from an EMBL/GenBank/DDBJ whole genome shotgun (WGS) entry which is preliminary data.</text>
</comment>
<evidence type="ECO:0000313" key="1">
    <source>
        <dbReference type="EMBL" id="TQD89253.1"/>
    </source>
</evidence>
<dbReference type="Proteomes" id="UP000315295">
    <property type="component" value="Unassembled WGS sequence"/>
</dbReference>
<dbReference type="EMBL" id="VIEB01000484">
    <property type="protein sequence ID" value="TQD89253.1"/>
    <property type="molecule type" value="Genomic_DNA"/>
</dbReference>
<proteinExistence type="predicted"/>